<gene>
    <name evidence="1" type="ORF">BGZ96_000686</name>
</gene>
<proteinExistence type="predicted"/>
<protein>
    <submittedName>
        <fullName evidence="1">Uncharacterized protein</fullName>
    </submittedName>
</protein>
<dbReference type="Proteomes" id="UP001194696">
    <property type="component" value="Unassembled WGS sequence"/>
</dbReference>
<name>A0ABQ7KHN4_9FUNG</name>
<keyword evidence="2" id="KW-1185">Reference proteome</keyword>
<sequence>MPQDQLCQTLTPISALDALLDSIAVTGDLTDEHIMLLMHILGQQGYITTTSVLGALRILDSPGSDWPPEVLGERSTK</sequence>
<evidence type="ECO:0000313" key="1">
    <source>
        <dbReference type="EMBL" id="KAG0298326.1"/>
    </source>
</evidence>
<dbReference type="EMBL" id="JAAAIM010000011">
    <property type="protein sequence ID" value="KAG0298326.1"/>
    <property type="molecule type" value="Genomic_DNA"/>
</dbReference>
<accession>A0ABQ7KHN4</accession>
<comment type="caution">
    <text evidence="1">The sequence shown here is derived from an EMBL/GenBank/DDBJ whole genome shotgun (WGS) entry which is preliminary data.</text>
</comment>
<organism evidence="1 2">
    <name type="scientific">Linnemannia gamsii</name>
    <dbReference type="NCBI Taxonomy" id="64522"/>
    <lineage>
        <taxon>Eukaryota</taxon>
        <taxon>Fungi</taxon>
        <taxon>Fungi incertae sedis</taxon>
        <taxon>Mucoromycota</taxon>
        <taxon>Mortierellomycotina</taxon>
        <taxon>Mortierellomycetes</taxon>
        <taxon>Mortierellales</taxon>
        <taxon>Mortierellaceae</taxon>
        <taxon>Linnemannia</taxon>
    </lineage>
</organism>
<evidence type="ECO:0000313" key="2">
    <source>
        <dbReference type="Proteomes" id="UP001194696"/>
    </source>
</evidence>
<reference evidence="1 2" key="1">
    <citation type="journal article" date="2020" name="Fungal Divers.">
        <title>Resolving the Mortierellaceae phylogeny through synthesis of multi-gene phylogenetics and phylogenomics.</title>
        <authorList>
            <person name="Vandepol N."/>
            <person name="Liber J."/>
            <person name="Desiro A."/>
            <person name="Na H."/>
            <person name="Kennedy M."/>
            <person name="Barry K."/>
            <person name="Grigoriev I.V."/>
            <person name="Miller A.N."/>
            <person name="O'Donnell K."/>
            <person name="Stajich J.E."/>
            <person name="Bonito G."/>
        </authorList>
    </citation>
    <scope>NUCLEOTIDE SEQUENCE [LARGE SCALE GENOMIC DNA]</scope>
    <source>
        <strain evidence="1 2">AD045</strain>
    </source>
</reference>